<dbReference type="PANTHER" id="PTHR30212:SF2">
    <property type="entry name" value="PROTEIN YIIM"/>
    <property type="match status" value="1"/>
</dbReference>
<evidence type="ECO:0000259" key="1">
    <source>
        <dbReference type="PROSITE" id="PS51340"/>
    </source>
</evidence>
<dbReference type="Proteomes" id="UP000609346">
    <property type="component" value="Unassembled WGS sequence"/>
</dbReference>
<dbReference type="Pfam" id="PF03473">
    <property type="entry name" value="MOSC"/>
    <property type="match status" value="1"/>
</dbReference>
<comment type="caution">
    <text evidence="2">The sequence shown here is derived from an EMBL/GenBank/DDBJ whole genome shotgun (WGS) entry which is preliminary data.</text>
</comment>
<dbReference type="InterPro" id="IPR052353">
    <property type="entry name" value="Benzoxazolinone_Detox_Enz"/>
</dbReference>
<evidence type="ECO:0000313" key="3">
    <source>
        <dbReference type="Proteomes" id="UP000609346"/>
    </source>
</evidence>
<reference evidence="2 3" key="1">
    <citation type="submission" date="2020-09" db="EMBL/GenBank/DDBJ databases">
        <title>Paenibacillus sp. strain PR3 16S rRNA gene Genome sequencing and assembly.</title>
        <authorList>
            <person name="Kim J."/>
        </authorList>
    </citation>
    <scope>NUCLEOTIDE SEQUENCE [LARGE SCALE GENOMIC DNA]</scope>
    <source>
        <strain evidence="2 3">PR3</strain>
    </source>
</reference>
<feature type="domain" description="MOSC" evidence="1">
    <location>
        <begin position="33"/>
        <end position="167"/>
    </location>
</feature>
<dbReference type="EMBL" id="JACXZA010000002">
    <property type="protein sequence ID" value="MBD3918985.1"/>
    <property type="molecule type" value="Genomic_DNA"/>
</dbReference>
<dbReference type="SUPFAM" id="SSF50800">
    <property type="entry name" value="PK beta-barrel domain-like"/>
    <property type="match status" value="1"/>
</dbReference>
<dbReference type="Gene3D" id="2.40.33.20">
    <property type="entry name" value="PK beta-barrel domain-like"/>
    <property type="match status" value="1"/>
</dbReference>
<organism evidence="2 3">
    <name type="scientific">Paenibacillus terricola</name>
    <dbReference type="NCBI Taxonomy" id="2763503"/>
    <lineage>
        <taxon>Bacteria</taxon>
        <taxon>Bacillati</taxon>
        <taxon>Bacillota</taxon>
        <taxon>Bacilli</taxon>
        <taxon>Bacillales</taxon>
        <taxon>Paenibacillaceae</taxon>
        <taxon>Paenibacillus</taxon>
    </lineage>
</organism>
<dbReference type="PANTHER" id="PTHR30212">
    <property type="entry name" value="PROTEIN YIIM"/>
    <property type="match status" value="1"/>
</dbReference>
<dbReference type="InterPro" id="IPR011037">
    <property type="entry name" value="Pyrv_Knase-like_insert_dom_sf"/>
</dbReference>
<dbReference type="PROSITE" id="PS51340">
    <property type="entry name" value="MOSC"/>
    <property type="match status" value="1"/>
</dbReference>
<proteinExistence type="predicted"/>
<sequence>MNRGNTIVVSINVGMPNALKHGNKEVQSGIRKAPVAGSIQLTTNGLPGDGQADLKNHGGSDKAICVYSADHFPYWEQRLGVQLSAGAFGENFTLTGSSELEWCIGDQVRVGTALLQVTQPRQPCYKLGARHEKPELSAWVTETGYTGFYLRVLEDGEAAAGDPVVVVERDLAGITIAEANRVMHHDKTDATGIQRLLAVPALSDSWRETLTERLGRI</sequence>
<dbReference type="Pfam" id="PF03475">
    <property type="entry name" value="YiiM_3-alpha"/>
    <property type="match status" value="1"/>
</dbReference>
<gene>
    <name evidence="2" type="ORF">H8B09_09490</name>
</gene>
<protein>
    <submittedName>
        <fullName evidence="2">MOSC domain-containing protein</fullName>
    </submittedName>
</protein>
<name>A0ABR8MTL9_9BACL</name>
<evidence type="ECO:0000313" key="2">
    <source>
        <dbReference type="EMBL" id="MBD3918985.1"/>
    </source>
</evidence>
<accession>A0ABR8MTL9</accession>
<dbReference type="InterPro" id="IPR005302">
    <property type="entry name" value="MoCF_Sase_C"/>
</dbReference>
<dbReference type="InterPro" id="IPR005163">
    <property type="entry name" value="Tri_helical_YiiM-like"/>
</dbReference>
<keyword evidence="3" id="KW-1185">Reference proteome</keyword>
<dbReference type="RefSeq" id="WP_191203263.1">
    <property type="nucleotide sequence ID" value="NZ_JACXZA010000002.1"/>
</dbReference>